<keyword evidence="1" id="KW-0812">Transmembrane</keyword>
<dbReference type="Proteomes" id="UP001140949">
    <property type="component" value="Unassembled WGS sequence"/>
</dbReference>
<reference evidence="2" key="2">
    <citation type="submission" date="2023-04" db="EMBL/GenBank/DDBJ databases">
        <authorList>
            <person name="Bruccoleri R.E."/>
            <person name="Oakeley E.J."/>
            <person name="Faust A.-M."/>
            <person name="Dessus-Babus S."/>
            <person name="Altorfer M."/>
            <person name="Burckhardt D."/>
            <person name="Oertli M."/>
            <person name="Naumann U."/>
            <person name="Petersen F."/>
            <person name="Wong J."/>
        </authorList>
    </citation>
    <scope>NUCLEOTIDE SEQUENCE</scope>
    <source>
        <strain evidence="2">GSM-AAB239-AS_SAM_17_03QT</strain>
        <tissue evidence="2">Leaf</tissue>
    </source>
</reference>
<organism evidence="2 3">
    <name type="scientific">Iris pallida</name>
    <name type="common">Sweet iris</name>
    <dbReference type="NCBI Taxonomy" id="29817"/>
    <lineage>
        <taxon>Eukaryota</taxon>
        <taxon>Viridiplantae</taxon>
        <taxon>Streptophyta</taxon>
        <taxon>Embryophyta</taxon>
        <taxon>Tracheophyta</taxon>
        <taxon>Spermatophyta</taxon>
        <taxon>Magnoliopsida</taxon>
        <taxon>Liliopsida</taxon>
        <taxon>Asparagales</taxon>
        <taxon>Iridaceae</taxon>
        <taxon>Iridoideae</taxon>
        <taxon>Irideae</taxon>
        <taxon>Iris</taxon>
    </lineage>
</organism>
<feature type="transmembrane region" description="Helical" evidence="1">
    <location>
        <begin position="5"/>
        <end position="26"/>
    </location>
</feature>
<keyword evidence="1" id="KW-0472">Membrane</keyword>
<accession>A0AAX6DYQ7</accession>
<evidence type="ECO:0000256" key="1">
    <source>
        <dbReference type="SAM" id="Phobius"/>
    </source>
</evidence>
<evidence type="ECO:0000313" key="3">
    <source>
        <dbReference type="Proteomes" id="UP001140949"/>
    </source>
</evidence>
<dbReference type="AlphaFoldDB" id="A0AAX6DYQ7"/>
<protein>
    <recommendedName>
        <fullName evidence="4">Transmembrane protein</fullName>
    </recommendedName>
</protein>
<sequence length="97" mass="10977">MLNRCVSICCDFVCWVLCVVGLISGFPDISGSSVDWELFLVVWKIISVVIFLGLLFGWNNCRFCGAFSSFGLSRNRGNAAQIFTKLYLFDFKIGFRK</sequence>
<keyword evidence="3" id="KW-1185">Reference proteome</keyword>
<dbReference type="EMBL" id="JANAVB010041219">
    <property type="protein sequence ID" value="KAJ6796880.1"/>
    <property type="molecule type" value="Genomic_DNA"/>
</dbReference>
<evidence type="ECO:0008006" key="4">
    <source>
        <dbReference type="Google" id="ProtNLM"/>
    </source>
</evidence>
<evidence type="ECO:0000313" key="2">
    <source>
        <dbReference type="EMBL" id="KAJ6796880.1"/>
    </source>
</evidence>
<keyword evidence="1" id="KW-1133">Transmembrane helix</keyword>
<feature type="transmembrane region" description="Helical" evidence="1">
    <location>
        <begin position="38"/>
        <end position="58"/>
    </location>
</feature>
<comment type="caution">
    <text evidence="2">The sequence shown here is derived from an EMBL/GenBank/DDBJ whole genome shotgun (WGS) entry which is preliminary data.</text>
</comment>
<gene>
    <name evidence="2" type="ORF">M6B38_220725</name>
</gene>
<proteinExistence type="predicted"/>
<reference evidence="2" key="1">
    <citation type="journal article" date="2023" name="GigaByte">
        <title>Genome assembly of the bearded iris, Iris pallida Lam.</title>
        <authorList>
            <person name="Bruccoleri R.E."/>
            <person name="Oakeley E.J."/>
            <person name="Faust A.M.E."/>
            <person name="Altorfer M."/>
            <person name="Dessus-Babus S."/>
            <person name="Burckhardt D."/>
            <person name="Oertli M."/>
            <person name="Naumann U."/>
            <person name="Petersen F."/>
            <person name="Wong J."/>
        </authorList>
    </citation>
    <scope>NUCLEOTIDE SEQUENCE</scope>
    <source>
        <strain evidence="2">GSM-AAB239-AS_SAM_17_03QT</strain>
    </source>
</reference>
<name>A0AAX6DYQ7_IRIPA</name>